<keyword evidence="2" id="KW-0378">Hydrolase</keyword>
<dbReference type="AlphaFoldDB" id="A0A7X8XW04"/>
<proteinExistence type="predicted"/>
<feature type="chain" id="PRO_5030832766" evidence="1">
    <location>
        <begin position="20"/>
        <end position="506"/>
    </location>
</feature>
<name>A0A7X8XW04_9BACT</name>
<gene>
    <name evidence="2" type="ORF">HGP29_11240</name>
</gene>
<keyword evidence="2" id="KW-0645">Protease</keyword>
<evidence type="ECO:0000313" key="3">
    <source>
        <dbReference type="Proteomes" id="UP000585050"/>
    </source>
</evidence>
<keyword evidence="3" id="KW-1185">Reference proteome</keyword>
<dbReference type="Proteomes" id="UP000585050">
    <property type="component" value="Unassembled WGS sequence"/>
</dbReference>
<organism evidence="2 3">
    <name type="scientific">Flammeovirga agarivorans</name>
    <dbReference type="NCBI Taxonomy" id="2726742"/>
    <lineage>
        <taxon>Bacteria</taxon>
        <taxon>Pseudomonadati</taxon>
        <taxon>Bacteroidota</taxon>
        <taxon>Cytophagia</taxon>
        <taxon>Cytophagales</taxon>
        <taxon>Flammeovirgaceae</taxon>
        <taxon>Flammeovirga</taxon>
    </lineage>
</organism>
<keyword evidence="2" id="KW-0121">Carboxypeptidase</keyword>
<accession>A0A7X8XW04</accession>
<dbReference type="RefSeq" id="WP_168882500.1">
    <property type="nucleotide sequence ID" value="NZ_JABAIL010000003.1"/>
</dbReference>
<dbReference type="Pfam" id="PF13715">
    <property type="entry name" value="CarbopepD_reg_2"/>
    <property type="match status" value="1"/>
</dbReference>
<reference evidence="2 3" key="1">
    <citation type="submission" date="2020-04" db="EMBL/GenBank/DDBJ databases">
        <title>Flammeovirga sp. SR4, a novel species isolated from seawater.</title>
        <authorList>
            <person name="Wang X."/>
        </authorList>
    </citation>
    <scope>NUCLEOTIDE SEQUENCE [LARGE SCALE GENOMIC DNA]</scope>
    <source>
        <strain evidence="2 3">SR4</strain>
    </source>
</reference>
<comment type="caution">
    <text evidence="2">The sequence shown here is derived from an EMBL/GenBank/DDBJ whole genome shotgun (WGS) entry which is preliminary data.</text>
</comment>
<keyword evidence="1" id="KW-0732">Signal</keyword>
<sequence length="506" mass="58574">MKIIYSIVILLSLSFTTFAQDIIRGVVVDAETKESLPYTNIILANAKKGTVSNADGKFNLSLKNIDTSDTLVFSYGGYETVKVVIDKLPRNCQIALKPNIVNLEEVEVTDKQENVKDIIAKIEDNFEKNYVVEAPYKEKLYIHNYGITEFDDDILDPMLVKKSSFEGLNQETFDELKRVLPKEFINYNDAQVMLYHKEDEAKLSNLQAISLEESTASEAYDQLTEKFEGFVNDMESSFNNDEIYYRFKMGIISTKIRGDSTDTEDASDDFERDSTSYTVGTKYIRGGINELKKNYASLDNKNWEFVTKRGKYNYTLEGASMMDDDVVYIITFKPKNGGLFFGKMYVSTETFAVLQIDFEYAPNKEGRDIHLFGFGYTETFKKGRVLFEKSGDKYYVKYINAEEHTTFSVERSFALVKKQKRFFVDKTLNEIKIKFNIVADSKETKELLVLDRKDITEQSYDMVEEEEKMKFQKIVTTQDYIWEHGTVIEPTQELKAYKRKEITENK</sequence>
<dbReference type="Gene3D" id="2.60.40.1120">
    <property type="entry name" value="Carboxypeptidase-like, regulatory domain"/>
    <property type="match status" value="1"/>
</dbReference>
<dbReference type="InterPro" id="IPR008969">
    <property type="entry name" value="CarboxyPept-like_regulatory"/>
</dbReference>
<evidence type="ECO:0000313" key="2">
    <source>
        <dbReference type="EMBL" id="NLR91786.1"/>
    </source>
</evidence>
<dbReference type="GO" id="GO:0004180">
    <property type="term" value="F:carboxypeptidase activity"/>
    <property type="evidence" value="ECO:0007669"/>
    <property type="project" value="UniProtKB-KW"/>
</dbReference>
<dbReference type="EMBL" id="JABAIL010000003">
    <property type="protein sequence ID" value="NLR91786.1"/>
    <property type="molecule type" value="Genomic_DNA"/>
</dbReference>
<evidence type="ECO:0000256" key="1">
    <source>
        <dbReference type="SAM" id="SignalP"/>
    </source>
</evidence>
<protein>
    <submittedName>
        <fullName evidence="2">Carboxypeptidase-like regulatory domain-containing protein</fullName>
    </submittedName>
</protein>
<dbReference type="SUPFAM" id="SSF49464">
    <property type="entry name" value="Carboxypeptidase regulatory domain-like"/>
    <property type="match status" value="1"/>
</dbReference>
<feature type="signal peptide" evidence="1">
    <location>
        <begin position="1"/>
        <end position="19"/>
    </location>
</feature>